<evidence type="ECO:0000313" key="2">
    <source>
        <dbReference type="Proteomes" id="UP000600365"/>
    </source>
</evidence>
<dbReference type="RefSeq" id="WP_189192312.1">
    <property type="nucleotide sequence ID" value="NZ_BMMM01000030.1"/>
</dbReference>
<keyword evidence="2" id="KW-1185">Reference proteome</keyword>
<proteinExistence type="predicted"/>
<protein>
    <submittedName>
        <fullName evidence="1">Uncharacterized protein</fullName>
    </submittedName>
</protein>
<reference evidence="1 2" key="1">
    <citation type="journal article" date="2014" name="Int. J. Syst. Evol. Microbiol.">
        <title>Complete genome sequence of Corynebacterium casei LMG S-19264T (=DSM 44701T), isolated from a smear-ripened cheese.</title>
        <authorList>
            <consortium name="US DOE Joint Genome Institute (JGI-PGF)"/>
            <person name="Walter F."/>
            <person name="Albersmeier A."/>
            <person name="Kalinowski J."/>
            <person name="Ruckert C."/>
        </authorList>
    </citation>
    <scope>NUCLEOTIDE SEQUENCE [LARGE SCALE GENOMIC DNA]</scope>
    <source>
        <strain evidence="1 2">CGMCC 4.7111</strain>
    </source>
</reference>
<comment type="caution">
    <text evidence="1">The sequence shown here is derived from an EMBL/GenBank/DDBJ whole genome shotgun (WGS) entry which is preliminary data.</text>
</comment>
<sequence>MTHRQRPLDLERLRHAPGQLLRTRDLRDQLARDAEVRWWHHRALHTGLGVVEGMAVRLSKDGRSVKVEPGTAYDNRGREVLVTAPVTLALPTGPATLVARLRTPGPGRPDRVTVTWRDPKGATDPCEEGAQGATDPCGEVVLAVLAYDPRRRPQLTSAPTGRDQAPPYLGFGTTPADGTVWESWEPSELSVFEAGPLGIQVAIDTTAAGFDRTPCYFAWLQWPAPQAPALFPPLIRTAQSYVEEPTPGGFLVRVALSPRLRPPQGLPLPGRDVTAQSLLRLARAQRLSVAWLGIGHREGT</sequence>
<evidence type="ECO:0000313" key="1">
    <source>
        <dbReference type="EMBL" id="GGN94519.1"/>
    </source>
</evidence>
<name>A0A917YHM1_9ACTN</name>
<dbReference type="Proteomes" id="UP000600365">
    <property type="component" value="Unassembled WGS sequence"/>
</dbReference>
<organism evidence="1 2">
    <name type="scientific">Streptomyces albiflavescens</name>
    <dbReference type="NCBI Taxonomy" id="1623582"/>
    <lineage>
        <taxon>Bacteria</taxon>
        <taxon>Bacillati</taxon>
        <taxon>Actinomycetota</taxon>
        <taxon>Actinomycetes</taxon>
        <taxon>Kitasatosporales</taxon>
        <taxon>Streptomycetaceae</taxon>
        <taxon>Streptomyces</taxon>
    </lineage>
</organism>
<dbReference type="AlphaFoldDB" id="A0A917YHM1"/>
<accession>A0A917YHM1</accession>
<gene>
    <name evidence="1" type="ORF">GCM10011579_094090</name>
</gene>
<dbReference type="EMBL" id="BMMM01000030">
    <property type="protein sequence ID" value="GGN94519.1"/>
    <property type="molecule type" value="Genomic_DNA"/>
</dbReference>